<keyword evidence="2" id="KW-1185">Reference proteome</keyword>
<sequence length="90" mass="10715">MQYNNQKDKNEENWNRYYYQLSDINRLKSREVPFRLSHCFELLIVIEGEGTINLGLEAFQLHADEACVVHPMQSYNIKTKHGESLEYFIC</sequence>
<protein>
    <recommendedName>
        <fullName evidence="3">AraC-type arabinose-binding/dimerisation domain-containing protein</fullName>
    </recommendedName>
</protein>
<gene>
    <name evidence="1" type="ORF">WCV66_07000</name>
</gene>
<dbReference type="Proteomes" id="UP001368328">
    <property type="component" value="Chromosome"/>
</dbReference>
<name>A0ABZ2MXH6_9BACI</name>
<proteinExistence type="predicted"/>
<dbReference type="InterPro" id="IPR011051">
    <property type="entry name" value="RmlC_Cupin_sf"/>
</dbReference>
<accession>A0ABZ2MXH6</accession>
<dbReference type="InterPro" id="IPR014710">
    <property type="entry name" value="RmlC-like_jellyroll"/>
</dbReference>
<dbReference type="SUPFAM" id="SSF51182">
    <property type="entry name" value="RmlC-like cupins"/>
    <property type="match status" value="1"/>
</dbReference>
<dbReference type="EMBL" id="CP147403">
    <property type="protein sequence ID" value="WXB89954.1"/>
    <property type="molecule type" value="Genomic_DNA"/>
</dbReference>
<evidence type="ECO:0000313" key="1">
    <source>
        <dbReference type="EMBL" id="WXB89954.1"/>
    </source>
</evidence>
<reference evidence="1 2" key="1">
    <citation type="submission" date="2024-02" db="EMBL/GenBank/DDBJ databases">
        <title>Seven novel Bacillus-like species.</title>
        <authorList>
            <person name="Liu G."/>
        </authorList>
    </citation>
    <scope>NUCLEOTIDE SEQUENCE [LARGE SCALE GENOMIC DNA]</scope>
    <source>
        <strain evidence="1 2">FJAT-53654</strain>
    </source>
</reference>
<dbReference type="RefSeq" id="WP_338788426.1">
    <property type="nucleotide sequence ID" value="NZ_CP147403.1"/>
</dbReference>
<evidence type="ECO:0000313" key="2">
    <source>
        <dbReference type="Proteomes" id="UP001368328"/>
    </source>
</evidence>
<dbReference type="Gene3D" id="2.60.120.10">
    <property type="entry name" value="Jelly Rolls"/>
    <property type="match status" value="1"/>
</dbReference>
<organism evidence="1 2">
    <name type="scientific">Metabacillus rhizosphaerae</name>
    <dbReference type="NCBI Taxonomy" id="3117747"/>
    <lineage>
        <taxon>Bacteria</taxon>
        <taxon>Bacillati</taxon>
        <taxon>Bacillota</taxon>
        <taxon>Bacilli</taxon>
        <taxon>Bacillales</taxon>
        <taxon>Bacillaceae</taxon>
        <taxon>Metabacillus</taxon>
    </lineage>
</organism>
<evidence type="ECO:0008006" key="3">
    <source>
        <dbReference type="Google" id="ProtNLM"/>
    </source>
</evidence>